<comment type="caution">
    <text evidence="1">The sequence shown here is derived from an EMBL/GenBank/DDBJ whole genome shotgun (WGS) entry which is preliminary data.</text>
</comment>
<protein>
    <submittedName>
        <fullName evidence="1">Uncharacterized protein</fullName>
    </submittedName>
</protein>
<organism evidence="1 2">
    <name type="scientific">Coptis chinensis</name>
    <dbReference type="NCBI Taxonomy" id="261450"/>
    <lineage>
        <taxon>Eukaryota</taxon>
        <taxon>Viridiplantae</taxon>
        <taxon>Streptophyta</taxon>
        <taxon>Embryophyta</taxon>
        <taxon>Tracheophyta</taxon>
        <taxon>Spermatophyta</taxon>
        <taxon>Magnoliopsida</taxon>
        <taxon>Ranunculales</taxon>
        <taxon>Ranunculaceae</taxon>
        <taxon>Coptidoideae</taxon>
        <taxon>Coptis</taxon>
    </lineage>
</organism>
<dbReference type="OrthoDB" id="1277335at2759"/>
<sequence length="214" mass="23818">MAALEKKTVDIDLEQIGLVFIIFSQSSRIIIRGAGQACKVAKLACFPCGKCAVKCEQAKEVVSLLKHSLLSKTPLADALLLKHKCSSCFPRFKGTENFISRNKICFTNYKKIILKVLVRKSNKKVIYAEAGEDFASFIFSILTFPLGSVIELLDQPPTMGCTTYLYNSVKELDTTRYMMSEKQKTMLLSPRLALQYGCEDQPLCSGSYPSSLLC</sequence>
<name>A0A835LR71_9MAGN</name>
<dbReference type="AlphaFoldDB" id="A0A835LR71"/>
<gene>
    <name evidence="1" type="ORF">IFM89_009938</name>
</gene>
<dbReference type="PANTHER" id="PTHR33103:SF27">
    <property type="entry name" value="OS04G0594700 PROTEIN"/>
    <property type="match status" value="1"/>
</dbReference>
<proteinExistence type="predicted"/>
<accession>A0A835LR71</accession>
<reference evidence="1 2" key="1">
    <citation type="submission" date="2020-10" db="EMBL/GenBank/DDBJ databases">
        <title>The Coptis chinensis genome and diversification of protoberbering-type alkaloids.</title>
        <authorList>
            <person name="Wang B."/>
            <person name="Shu S."/>
            <person name="Song C."/>
            <person name="Liu Y."/>
        </authorList>
    </citation>
    <scope>NUCLEOTIDE SEQUENCE [LARGE SCALE GENOMIC DNA]</scope>
    <source>
        <strain evidence="1">HL-2020</strain>
        <tissue evidence="1">Leaf</tissue>
    </source>
</reference>
<keyword evidence="2" id="KW-1185">Reference proteome</keyword>
<dbReference type="Proteomes" id="UP000631114">
    <property type="component" value="Unassembled WGS sequence"/>
</dbReference>
<dbReference type="Pfam" id="PF05056">
    <property type="entry name" value="DUF674"/>
    <property type="match status" value="1"/>
</dbReference>
<dbReference type="PANTHER" id="PTHR33103">
    <property type="entry name" value="OS01G0153900 PROTEIN"/>
    <property type="match status" value="1"/>
</dbReference>
<evidence type="ECO:0000313" key="1">
    <source>
        <dbReference type="EMBL" id="KAF9600489.1"/>
    </source>
</evidence>
<dbReference type="EMBL" id="JADFTS010000006">
    <property type="protein sequence ID" value="KAF9600489.1"/>
    <property type="molecule type" value="Genomic_DNA"/>
</dbReference>
<dbReference type="InterPro" id="IPR007750">
    <property type="entry name" value="DUF674"/>
</dbReference>
<evidence type="ECO:0000313" key="2">
    <source>
        <dbReference type="Proteomes" id="UP000631114"/>
    </source>
</evidence>